<comment type="caution">
    <text evidence="1">The sequence shown here is derived from an EMBL/GenBank/DDBJ whole genome shotgun (WGS) entry which is preliminary data.</text>
</comment>
<dbReference type="AlphaFoldDB" id="A0A368G3P8"/>
<dbReference type="EMBL" id="JOJR01000434">
    <property type="protein sequence ID" value="RCN37909.1"/>
    <property type="molecule type" value="Genomic_DNA"/>
</dbReference>
<evidence type="ECO:0000313" key="2">
    <source>
        <dbReference type="Proteomes" id="UP000252519"/>
    </source>
</evidence>
<organism evidence="1 2">
    <name type="scientific">Ancylostoma caninum</name>
    <name type="common">Dog hookworm</name>
    <dbReference type="NCBI Taxonomy" id="29170"/>
    <lineage>
        <taxon>Eukaryota</taxon>
        <taxon>Metazoa</taxon>
        <taxon>Ecdysozoa</taxon>
        <taxon>Nematoda</taxon>
        <taxon>Chromadorea</taxon>
        <taxon>Rhabditida</taxon>
        <taxon>Rhabditina</taxon>
        <taxon>Rhabditomorpha</taxon>
        <taxon>Strongyloidea</taxon>
        <taxon>Ancylostomatidae</taxon>
        <taxon>Ancylostomatinae</taxon>
        <taxon>Ancylostoma</taxon>
    </lineage>
</organism>
<reference evidence="1 2" key="1">
    <citation type="submission" date="2014-10" db="EMBL/GenBank/DDBJ databases">
        <title>Draft genome of the hookworm Ancylostoma caninum.</title>
        <authorList>
            <person name="Mitreva M."/>
        </authorList>
    </citation>
    <scope>NUCLEOTIDE SEQUENCE [LARGE SCALE GENOMIC DNA]</scope>
    <source>
        <strain evidence="1 2">Baltimore</strain>
    </source>
</reference>
<dbReference type="Proteomes" id="UP000252519">
    <property type="component" value="Unassembled WGS sequence"/>
</dbReference>
<proteinExistence type="predicted"/>
<gene>
    <name evidence="1" type="ORF">ANCCAN_16191</name>
</gene>
<protein>
    <submittedName>
        <fullName evidence="1">Uncharacterized protein</fullName>
    </submittedName>
</protein>
<accession>A0A368G3P8</accession>
<keyword evidence="2" id="KW-1185">Reference proteome</keyword>
<sequence>MTTNGFRVVSRLKKPGRPPTSFLRWNIRKCGRIC</sequence>
<name>A0A368G3P8_ANCCA</name>
<evidence type="ECO:0000313" key="1">
    <source>
        <dbReference type="EMBL" id="RCN37909.1"/>
    </source>
</evidence>